<accession>A0ABY5RD08</accession>
<evidence type="ECO:0008006" key="4">
    <source>
        <dbReference type="Google" id="ProtNLM"/>
    </source>
</evidence>
<dbReference type="Proteomes" id="UP001058330">
    <property type="component" value="Chromosome"/>
</dbReference>
<evidence type="ECO:0000256" key="1">
    <source>
        <dbReference type="SAM" id="MobiDB-lite"/>
    </source>
</evidence>
<organism evidence="2 3">
    <name type="scientific">Haloferax larsenii</name>
    <dbReference type="NCBI Taxonomy" id="302484"/>
    <lineage>
        <taxon>Archaea</taxon>
        <taxon>Methanobacteriati</taxon>
        <taxon>Methanobacteriota</taxon>
        <taxon>Stenosarchaea group</taxon>
        <taxon>Halobacteria</taxon>
        <taxon>Halobacteriales</taxon>
        <taxon>Haloferacaceae</taxon>
        <taxon>Haloferax</taxon>
    </lineage>
</organism>
<dbReference type="EMBL" id="CP078063">
    <property type="protein sequence ID" value="UVE50232.1"/>
    <property type="molecule type" value="Genomic_DNA"/>
</dbReference>
<evidence type="ECO:0000313" key="2">
    <source>
        <dbReference type="EMBL" id="UVE50232.1"/>
    </source>
</evidence>
<name>A0ABY5RD08_HALLR</name>
<feature type="region of interest" description="Disordered" evidence="1">
    <location>
        <begin position="23"/>
        <end position="56"/>
    </location>
</feature>
<evidence type="ECO:0000313" key="3">
    <source>
        <dbReference type="Proteomes" id="UP001058330"/>
    </source>
</evidence>
<dbReference type="RefSeq" id="WP_007543345.1">
    <property type="nucleotide sequence ID" value="NZ_CP078063.1"/>
</dbReference>
<protein>
    <recommendedName>
        <fullName evidence="4">Secreted protein</fullName>
    </recommendedName>
</protein>
<keyword evidence="3" id="KW-1185">Reference proteome</keyword>
<proteinExistence type="predicted"/>
<sequence>MNRHAIIGVVLAVLLSTAGVAAATPGNAPVEPNADESGVAGAQGPPSELPGPVPDFVSDIHSAITDFLNGMLDGALGPVVSDATEDTVSETGDA</sequence>
<dbReference type="GeneID" id="74530284"/>
<reference evidence="2" key="1">
    <citation type="submission" date="2021-07" db="EMBL/GenBank/DDBJ databases">
        <title>Studies on halocins as antimicrobial molecules from haloarchaea.</title>
        <authorList>
            <person name="Kumar S."/>
            <person name="Khare S.K."/>
        </authorList>
    </citation>
    <scope>NUCLEOTIDE SEQUENCE</scope>
    <source>
        <strain evidence="2">NCIM 5678</strain>
    </source>
</reference>
<gene>
    <name evidence="2" type="ORF">KU306_15215</name>
</gene>